<dbReference type="InterPro" id="IPR036047">
    <property type="entry name" value="F-box-like_dom_sf"/>
</dbReference>
<feature type="domain" description="F-box" evidence="1">
    <location>
        <begin position="1"/>
        <end position="37"/>
    </location>
</feature>
<reference evidence="3" key="2">
    <citation type="submission" date="2013-04" db="EMBL/GenBank/DDBJ databases">
        <title>Genomic mechanisms accounting for the adaptation to parasitism in nematode-trapping fungi.</title>
        <authorList>
            <person name="Ahren D.G."/>
        </authorList>
    </citation>
    <scope>NUCLEOTIDE SEQUENCE [LARGE SCALE GENOMIC DNA]</scope>
    <source>
        <strain evidence="3">CBS 200.50</strain>
    </source>
</reference>
<dbReference type="EMBL" id="AQGS01000057">
    <property type="protein sequence ID" value="EPS44172.1"/>
    <property type="molecule type" value="Genomic_DNA"/>
</dbReference>
<reference evidence="2 3" key="1">
    <citation type="journal article" date="2013" name="PLoS Genet.">
        <title>Genomic mechanisms accounting for the adaptation to parasitism in nematode-trapping fungi.</title>
        <authorList>
            <person name="Meerupati T."/>
            <person name="Andersson K.M."/>
            <person name="Friman E."/>
            <person name="Kumar D."/>
            <person name="Tunlid A."/>
            <person name="Ahren D."/>
        </authorList>
    </citation>
    <scope>NUCLEOTIDE SEQUENCE [LARGE SCALE GENOMIC DNA]</scope>
    <source>
        <strain evidence="2 3">CBS 200.50</strain>
    </source>
</reference>
<evidence type="ECO:0000313" key="2">
    <source>
        <dbReference type="EMBL" id="EPS44172.1"/>
    </source>
</evidence>
<keyword evidence="3" id="KW-1185">Reference proteome</keyword>
<dbReference type="CDD" id="cd09917">
    <property type="entry name" value="F-box_SF"/>
    <property type="match status" value="1"/>
</dbReference>
<proteinExistence type="predicted"/>
<gene>
    <name evidence="2" type="ORF">H072_1829</name>
</gene>
<sequence>MTITSLPVEIQSQILSYLPVSDQISTSQAYPLWREIIINSTSAPPGRYASYTDSDLPSIHTLLQGHVRFGFTYKDGDITSFRFMGLEEEKNQQDYGEWEWGQDEFLPDDSISIPNAAEVKNYKISTWMDLCEFPYLDKPLFSPFEEVVPKQYSGNEEWDRSIDECDLRISVIGTVIIQGKTGISLGSEQRMIIGENLSVIELVRGFLEEVSFNYFIEDWGITTDKSSEVLFWASRSSGEGWFQHQLDHWEFTALVYQKSQV</sequence>
<dbReference type="InterPro" id="IPR001810">
    <property type="entry name" value="F-box_dom"/>
</dbReference>
<accession>S8C917</accession>
<organism evidence="2 3">
    <name type="scientific">Dactylellina haptotyla (strain CBS 200.50)</name>
    <name type="common">Nematode-trapping fungus</name>
    <name type="synonym">Monacrosporium haptotylum</name>
    <dbReference type="NCBI Taxonomy" id="1284197"/>
    <lineage>
        <taxon>Eukaryota</taxon>
        <taxon>Fungi</taxon>
        <taxon>Dikarya</taxon>
        <taxon>Ascomycota</taxon>
        <taxon>Pezizomycotina</taxon>
        <taxon>Orbiliomycetes</taxon>
        <taxon>Orbiliales</taxon>
        <taxon>Orbiliaceae</taxon>
        <taxon>Dactylellina</taxon>
    </lineage>
</organism>
<dbReference type="Pfam" id="PF00646">
    <property type="entry name" value="F-box"/>
    <property type="match status" value="1"/>
</dbReference>
<comment type="caution">
    <text evidence="2">The sequence shown here is derived from an EMBL/GenBank/DDBJ whole genome shotgun (WGS) entry which is preliminary data.</text>
</comment>
<evidence type="ECO:0000259" key="1">
    <source>
        <dbReference type="PROSITE" id="PS50181"/>
    </source>
</evidence>
<dbReference type="SUPFAM" id="SSF81383">
    <property type="entry name" value="F-box domain"/>
    <property type="match status" value="1"/>
</dbReference>
<name>S8C917_DACHA</name>
<dbReference type="PROSITE" id="PS50181">
    <property type="entry name" value="FBOX"/>
    <property type="match status" value="1"/>
</dbReference>
<dbReference type="AlphaFoldDB" id="S8C917"/>
<dbReference type="Proteomes" id="UP000015100">
    <property type="component" value="Unassembled WGS sequence"/>
</dbReference>
<dbReference type="Gene3D" id="1.20.1280.50">
    <property type="match status" value="1"/>
</dbReference>
<dbReference type="HOGENOM" id="CLU_1065671_0_0_1"/>
<evidence type="ECO:0000313" key="3">
    <source>
        <dbReference type="Proteomes" id="UP000015100"/>
    </source>
</evidence>
<protein>
    <recommendedName>
        <fullName evidence="1">F-box domain-containing protein</fullName>
    </recommendedName>
</protein>